<reference evidence="2" key="1">
    <citation type="submission" date="2017-06" db="EMBL/GenBank/DDBJ databases">
        <title>Complete genome sequence of Capnocytophaga sp. KCOM 1579 (=ChDC OS43) isolated from a human refractory periapical abscess lesion.</title>
        <authorList>
            <person name="Kook J.-K."/>
            <person name="Park S.-N."/>
            <person name="Lim Y.K."/>
            <person name="Roh H."/>
        </authorList>
    </citation>
    <scope>NUCLEOTIDE SEQUENCE [LARGE SCALE GENOMIC DNA]</scope>
    <source>
        <strain evidence="2">ChDC OS43</strain>
    </source>
</reference>
<sequence length="319" mass="37729">MLGFTIDTIGIFANAEFIANFNSQNLGFTIIRNGKFKFWEEGYYKNFRIKYHRDYGMYLSGSISNYYKGYISILQYDDLYKAIEKLGNSLAINLHSARLYRVDLALNIETNNPVSQYSNTLFTDLPHFKRFEQDDGVRFETKNKVIAIYNKTKEIKEKRSIIISQEILRIELRVLKNISNVFKIEEMKVEHLYQPSVYLLLVDTFFKYYRKIKKQHIISAEVNAKYITPTVFKTLLMNKGIELHFQTEEEAYTKIEEWSREGKFKNPMDKSRCKKIITGAFRNPKNTEIHPLAKEINNKVESNCKHTIEELRKKEVKNE</sequence>
<organism evidence="1 2">
    <name type="scientific">Capnocytophaga endodontalis</name>
    <dbReference type="NCBI Taxonomy" id="2708117"/>
    <lineage>
        <taxon>Bacteria</taxon>
        <taxon>Pseudomonadati</taxon>
        <taxon>Bacteroidota</taxon>
        <taxon>Flavobacteriia</taxon>
        <taxon>Flavobacteriales</taxon>
        <taxon>Flavobacteriaceae</taxon>
        <taxon>Capnocytophaga</taxon>
    </lineage>
</organism>
<dbReference type="RefSeq" id="WP_088594041.1">
    <property type="nucleotide sequence ID" value="NZ_CP022022.1"/>
</dbReference>
<dbReference type="KEGG" id="capn:CBG49_07700"/>
<proteinExistence type="predicted"/>
<protein>
    <submittedName>
        <fullName evidence="1">Uncharacterized protein</fullName>
    </submittedName>
</protein>
<dbReference type="Proteomes" id="UP000197007">
    <property type="component" value="Chromosome"/>
</dbReference>
<name>A0A1Z4BNU5_9FLAO</name>
<evidence type="ECO:0000313" key="2">
    <source>
        <dbReference type="Proteomes" id="UP000197007"/>
    </source>
</evidence>
<gene>
    <name evidence="1" type="ORF">CBG49_07700</name>
</gene>
<keyword evidence="2" id="KW-1185">Reference proteome</keyword>
<dbReference type="AlphaFoldDB" id="A0A1Z4BNU5"/>
<accession>A0A1Z4BNU5</accession>
<evidence type="ECO:0000313" key="1">
    <source>
        <dbReference type="EMBL" id="ASF42966.1"/>
    </source>
</evidence>
<dbReference type="EMBL" id="CP022022">
    <property type="protein sequence ID" value="ASF42966.1"/>
    <property type="molecule type" value="Genomic_DNA"/>
</dbReference>